<evidence type="ECO:0000313" key="11">
    <source>
        <dbReference type="Proteomes" id="UP000886611"/>
    </source>
</evidence>
<dbReference type="GO" id="GO:0000978">
    <property type="term" value="F:RNA polymerase II cis-regulatory region sequence-specific DNA binding"/>
    <property type="evidence" value="ECO:0007669"/>
    <property type="project" value="TreeGrafter"/>
</dbReference>
<dbReference type="PANTHER" id="PTHR10032">
    <property type="entry name" value="ZINC FINGER PROTEIN WITH KRAB AND SCAN DOMAINS"/>
    <property type="match status" value="1"/>
</dbReference>
<comment type="subcellular location">
    <subcellularLocation>
        <location evidence="1">Nucleus</location>
    </subcellularLocation>
</comment>
<dbReference type="InterPro" id="IPR027756">
    <property type="entry name" value="Ovo-like"/>
</dbReference>
<protein>
    <submittedName>
        <fullName evidence="10">OVOL2 factor</fullName>
    </submittedName>
</protein>
<dbReference type="Pfam" id="PF00096">
    <property type="entry name" value="zf-C2H2"/>
    <property type="match status" value="2"/>
</dbReference>
<dbReference type="FunFam" id="3.30.160.60:FF:000452">
    <property type="entry name" value="Transcription factor Ovo-like 2"/>
    <property type="match status" value="1"/>
</dbReference>
<dbReference type="GO" id="GO:0000981">
    <property type="term" value="F:DNA-binding transcription factor activity, RNA polymerase II-specific"/>
    <property type="evidence" value="ECO:0007669"/>
    <property type="project" value="TreeGrafter"/>
</dbReference>
<dbReference type="Gene3D" id="3.30.160.60">
    <property type="entry name" value="Classic Zinc Finger"/>
    <property type="match status" value="2"/>
</dbReference>
<sequence>MLNRHIKSHSQYKKHMCTFCGKGFNDTFDLKRHTRTHTGVRPYKCEICSKAFTQRCSLEAHLRKIHGAALHFAYKQRRDKLYICEECGYATHSQEVLHLHLQDNHPSSTFLRKASKKMEMTLQKKQGEDQTENSTADEGSR</sequence>
<keyword evidence="3" id="KW-0677">Repeat</keyword>
<dbReference type="SMART" id="SM00355">
    <property type="entry name" value="ZnF_C2H2"/>
    <property type="match status" value="3"/>
</dbReference>
<feature type="region of interest" description="Disordered" evidence="8">
    <location>
        <begin position="118"/>
        <end position="141"/>
    </location>
</feature>
<evidence type="ECO:0000256" key="7">
    <source>
        <dbReference type="PROSITE-ProRule" id="PRU00042"/>
    </source>
</evidence>
<dbReference type="GO" id="GO:0009913">
    <property type="term" value="P:epidermal cell differentiation"/>
    <property type="evidence" value="ECO:0007669"/>
    <property type="project" value="TreeGrafter"/>
</dbReference>
<evidence type="ECO:0000256" key="8">
    <source>
        <dbReference type="SAM" id="MobiDB-lite"/>
    </source>
</evidence>
<dbReference type="Proteomes" id="UP000886611">
    <property type="component" value="Unassembled WGS sequence"/>
</dbReference>
<accession>A0A8X7XFQ5</accession>
<keyword evidence="5" id="KW-0862">Zinc</keyword>
<dbReference type="FunFam" id="3.30.160.60:FF:000246">
    <property type="entry name" value="Transcription factor Ovo-like 2"/>
    <property type="match status" value="1"/>
</dbReference>
<feature type="domain" description="C2H2-type" evidence="9">
    <location>
        <begin position="82"/>
        <end position="110"/>
    </location>
</feature>
<dbReference type="SUPFAM" id="SSF57667">
    <property type="entry name" value="beta-beta-alpha zinc fingers"/>
    <property type="match status" value="1"/>
</dbReference>
<dbReference type="PROSITE" id="PS00028">
    <property type="entry name" value="ZINC_FINGER_C2H2_1"/>
    <property type="match status" value="2"/>
</dbReference>
<dbReference type="AlphaFoldDB" id="A0A8X7XFQ5"/>
<evidence type="ECO:0000256" key="1">
    <source>
        <dbReference type="ARBA" id="ARBA00004123"/>
    </source>
</evidence>
<name>A0A8X7XFQ5_POLSE</name>
<evidence type="ECO:0000256" key="3">
    <source>
        <dbReference type="ARBA" id="ARBA00022737"/>
    </source>
</evidence>
<dbReference type="GO" id="GO:0003006">
    <property type="term" value="P:developmental process involved in reproduction"/>
    <property type="evidence" value="ECO:0007669"/>
    <property type="project" value="UniProtKB-ARBA"/>
</dbReference>
<keyword evidence="2" id="KW-0479">Metal-binding</keyword>
<evidence type="ECO:0000256" key="6">
    <source>
        <dbReference type="ARBA" id="ARBA00023242"/>
    </source>
</evidence>
<feature type="domain" description="C2H2-type" evidence="9">
    <location>
        <begin position="43"/>
        <end position="66"/>
    </location>
</feature>
<evidence type="ECO:0000256" key="2">
    <source>
        <dbReference type="ARBA" id="ARBA00022723"/>
    </source>
</evidence>
<feature type="compositionally biased region" description="Polar residues" evidence="8">
    <location>
        <begin position="132"/>
        <end position="141"/>
    </location>
</feature>
<organism evidence="10 11">
    <name type="scientific">Polypterus senegalus</name>
    <name type="common">Senegal bichir</name>
    <dbReference type="NCBI Taxonomy" id="55291"/>
    <lineage>
        <taxon>Eukaryota</taxon>
        <taxon>Metazoa</taxon>
        <taxon>Chordata</taxon>
        <taxon>Craniata</taxon>
        <taxon>Vertebrata</taxon>
        <taxon>Euteleostomi</taxon>
        <taxon>Actinopterygii</taxon>
        <taxon>Polypteriformes</taxon>
        <taxon>Polypteridae</taxon>
        <taxon>Polypterus</taxon>
    </lineage>
</organism>
<dbReference type="GO" id="GO:0048731">
    <property type="term" value="P:system development"/>
    <property type="evidence" value="ECO:0007669"/>
    <property type="project" value="UniProtKB-ARBA"/>
</dbReference>
<feature type="non-terminal residue" evidence="10">
    <location>
        <position position="1"/>
    </location>
</feature>
<keyword evidence="11" id="KW-1185">Reference proteome</keyword>
<dbReference type="InterPro" id="IPR013087">
    <property type="entry name" value="Znf_C2H2_type"/>
</dbReference>
<comment type="caution">
    <text evidence="10">The sequence shown here is derived from an EMBL/GenBank/DDBJ whole genome shotgun (WGS) entry which is preliminary data.</text>
</comment>
<gene>
    <name evidence="10" type="primary">Ovol2_2</name>
    <name evidence="10" type="ORF">GTO96_0010161</name>
</gene>
<dbReference type="GO" id="GO:0008270">
    <property type="term" value="F:zinc ion binding"/>
    <property type="evidence" value="ECO:0007669"/>
    <property type="project" value="UniProtKB-KW"/>
</dbReference>
<evidence type="ECO:0000256" key="4">
    <source>
        <dbReference type="ARBA" id="ARBA00022771"/>
    </source>
</evidence>
<keyword evidence="6" id="KW-0539">Nucleus</keyword>
<keyword evidence="4 7" id="KW-0863">Zinc-finger</keyword>
<evidence type="ECO:0000256" key="5">
    <source>
        <dbReference type="ARBA" id="ARBA00022833"/>
    </source>
</evidence>
<evidence type="ECO:0000313" key="10">
    <source>
        <dbReference type="EMBL" id="KAG2467421.1"/>
    </source>
</evidence>
<feature type="domain" description="C2H2-type" evidence="9">
    <location>
        <begin position="15"/>
        <end position="42"/>
    </location>
</feature>
<reference evidence="10 11" key="1">
    <citation type="journal article" date="2021" name="Cell">
        <title>Tracing the genetic footprints of vertebrate landing in non-teleost ray-finned fishes.</title>
        <authorList>
            <person name="Bi X."/>
            <person name="Wang K."/>
            <person name="Yang L."/>
            <person name="Pan H."/>
            <person name="Jiang H."/>
            <person name="Wei Q."/>
            <person name="Fang M."/>
            <person name="Yu H."/>
            <person name="Zhu C."/>
            <person name="Cai Y."/>
            <person name="He Y."/>
            <person name="Gan X."/>
            <person name="Zeng H."/>
            <person name="Yu D."/>
            <person name="Zhu Y."/>
            <person name="Jiang H."/>
            <person name="Qiu Q."/>
            <person name="Yang H."/>
            <person name="Zhang Y.E."/>
            <person name="Wang W."/>
            <person name="Zhu M."/>
            <person name="He S."/>
            <person name="Zhang G."/>
        </authorList>
    </citation>
    <scope>NUCLEOTIDE SEQUENCE [LARGE SCALE GENOMIC DNA]</scope>
    <source>
        <strain evidence="10">Bchr_013</strain>
    </source>
</reference>
<dbReference type="GO" id="GO:0005634">
    <property type="term" value="C:nucleus"/>
    <property type="evidence" value="ECO:0007669"/>
    <property type="project" value="UniProtKB-SubCell"/>
</dbReference>
<dbReference type="EMBL" id="JAATIS010000859">
    <property type="protein sequence ID" value="KAG2467421.1"/>
    <property type="molecule type" value="Genomic_DNA"/>
</dbReference>
<proteinExistence type="predicted"/>
<dbReference type="InterPro" id="IPR036236">
    <property type="entry name" value="Znf_C2H2_sf"/>
</dbReference>
<dbReference type="GO" id="GO:0009887">
    <property type="term" value="P:animal organ morphogenesis"/>
    <property type="evidence" value="ECO:0007669"/>
    <property type="project" value="UniProtKB-ARBA"/>
</dbReference>
<dbReference type="PANTHER" id="PTHR10032:SF193">
    <property type="entry name" value="TRANSCRIPTION FACTOR OVO-LIKE 2"/>
    <property type="match status" value="1"/>
</dbReference>
<dbReference type="PROSITE" id="PS50157">
    <property type="entry name" value="ZINC_FINGER_C2H2_2"/>
    <property type="match status" value="3"/>
</dbReference>
<evidence type="ECO:0000259" key="9">
    <source>
        <dbReference type="PROSITE" id="PS50157"/>
    </source>
</evidence>
<feature type="non-terminal residue" evidence="10">
    <location>
        <position position="141"/>
    </location>
</feature>